<dbReference type="PANTHER" id="PTHR34308:SF1">
    <property type="entry name" value="COBALAMIN BIOSYNTHESIS PROTEIN CBIB"/>
    <property type="match status" value="1"/>
</dbReference>
<evidence type="ECO:0000256" key="2">
    <source>
        <dbReference type="ARBA" id="ARBA00004953"/>
    </source>
</evidence>
<dbReference type="GO" id="GO:0005886">
    <property type="term" value="C:plasma membrane"/>
    <property type="evidence" value="ECO:0007669"/>
    <property type="project" value="UniProtKB-SubCell"/>
</dbReference>
<evidence type="ECO:0000313" key="10">
    <source>
        <dbReference type="EMBL" id="SDB42018.1"/>
    </source>
</evidence>
<evidence type="ECO:0000313" key="11">
    <source>
        <dbReference type="Proteomes" id="UP000199071"/>
    </source>
</evidence>
<accession>A0A1G6DA62</accession>
<dbReference type="Proteomes" id="UP000199071">
    <property type="component" value="Unassembled WGS sequence"/>
</dbReference>
<dbReference type="AlphaFoldDB" id="A0A1G6DA62"/>
<evidence type="ECO:0000256" key="9">
    <source>
        <dbReference type="HAMAP-Rule" id="MF_00024"/>
    </source>
</evidence>
<protein>
    <recommendedName>
        <fullName evidence="9">Cobalamin biosynthesis protein CobD</fullName>
    </recommendedName>
</protein>
<dbReference type="PANTHER" id="PTHR34308">
    <property type="entry name" value="COBALAMIN BIOSYNTHESIS PROTEIN CBIB"/>
    <property type="match status" value="1"/>
</dbReference>
<comment type="subcellular location">
    <subcellularLocation>
        <location evidence="1 9">Cell membrane</location>
        <topology evidence="1 9">Multi-pass membrane protein</topology>
    </subcellularLocation>
</comment>
<dbReference type="InterPro" id="IPR004485">
    <property type="entry name" value="Cobalamin_biosynth_CobD/CbiB"/>
</dbReference>
<dbReference type="OrthoDB" id="9811967at2"/>
<dbReference type="GO" id="GO:0009236">
    <property type="term" value="P:cobalamin biosynthetic process"/>
    <property type="evidence" value="ECO:0007669"/>
    <property type="project" value="UniProtKB-UniRule"/>
</dbReference>
<comment type="similarity">
    <text evidence="3 9">Belongs to the CobD/CbiB family.</text>
</comment>
<keyword evidence="6 9" id="KW-0812">Transmembrane</keyword>
<evidence type="ECO:0000256" key="1">
    <source>
        <dbReference type="ARBA" id="ARBA00004651"/>
    </source>
</evidence>
<evidence type="ECO:0000256" key="7">
    <source>
        <dbReference type="ARBA" id="ARBA00022989"/>
    </source>
</evidence>
<feature type="transmembrane region" description="Helical" evidence="9">
    <location>
        <begin position="86"/>
        <end position="104"/>
    </location>
</feature>
<keyword evidence="4 9" id="KW-1003">Cell membrane</keyword>
<sequence>MIGLDHLWMLALALAIDGLVGDPDVIWRKFPHPVALIGRLIDWLDRMVNRSRAKPIVRRIAGAFSLLVIVAIAAAVGFALEYGLDRIPLGWIGTVLIAAVLLAGRSLYDHVAAVAAAFETGGLAAAQASVSRIVGRDPAALDEAGVCRAAIESTAENFADGVVAPALWFALLGLPGLAAYKAINTADSMIGHLSPRHEDFGWAAARIDDLVNLPASRLAGLLMALAAPLVRGSIGEAFRVMRSDAPKHRSPNAGWPEAATAAALGLALAGPRRYRGALGHDPYINATGRRQATPADIRRALRLYLGGWALLLILAAATGGLVLALR</sequence>
<dbReference type="RefSeq" id="WP_090877739.1">
    <property type="nucleotide sequence ID" value="NZ_FMXQ01000006.1"/>
</dbReference>
<comment type="function">
    <text evidence="9">Converts cobyric acid to cobinamide by the addition of aminopropanol on the F carboxylic group.</text>
</comment>
<comment type="caution">
    <text evidence="9">Lacks conserved residue(s) required for the propagation of feature annotation.</text>
</comment>
<dbReference type="GO" id="GO:0015420">
    <property type="term" value="F:ABC-type vitamin B12 transporter activity"/>
    <property type="evidence" value="ECO:0007669"/>
    <property type="project" value="UniProtKB-UniRule"/>
</dbReference>
<organism evidence="10 11">
    <name type="scientific">Bauldia litoralis</name>
    <dbReference type="NCBI Taxonomy" id="665467"/>
    <lineage>
        <taxon>Bacteria</taxon>
        <taxon>Pseudomonadati</taxon>
        <taxon>Pseudomonadota</taxon>
        <taxon>Alphaproteobacteria</taxon>
        <taxon>Hyphomicrobiales</taxon>
        <taxon>Kaistiaceae</taxon>
        <taxon>Bauldia</taxon>
    </lineage>
</organism>
<gene>
    <name evidence="9" type="primary">cobD</name>
    <name evidence="10" type="ORF">SAMN02982931_03224</name>
</gene>
<evidence type="ECO:0000256" key="3">
    <source>
        <dbReference type="ARBA" id="ARBA00006263"/>
    </source>
</evidence>
<evidence type="ECO:0000256" key="6">
    <source>
        <dbReference type="ARBA" id="ARBA00022692"/>
    </source>
</evidence>
<keyword evidence="8 9" id="KW-0472">Membrane</keyword>
<dbReference type="GO" id="GO:0048472">
    <property type="term" value="F:threonine-phosphate decarboxylase activity"/>
    <property type="evidence" value="ECO:0007669"/>
    <property type="project" value="InterPro"/>
</dbReference>
<dbReference type="STRING" id="665467.SAMN02982931_03224"/>
<reference evidence="10 11" key="1">
    <citation type="submission" date="2016-10" db="EMBL/GenBank/DDBJ databases">
        <authorList>
            <person name="de Groot N.N."/>
        </authorList>
    </citation>
    <scope>NUCLEOTIDE SEQUENCE [LARGE SCALE GENOMIC DNA]</scope>
    <source>
        <strain evidence="10 11">ATCC 35022</strain>
    </source>
</reference>
<dbReference type="Pfam" id="PF03186">
    <property type="entry name" value="CobD_Cbib"/>
    <property type="match status" value="1"/>
</dbReference>
<dbReference type="NCBIfam" id="TIGR00380">
    <property type="entry name" value="cobal_cbiB"/>
    <property type="match status" value="1"/>
</dbReference>
<keyword evidence="11" id="KW-1185">Reference proteome</keyword>
<keyword evidence="5 9" id="KW-0169">Cobalamin biosynthesis</keyword>
<dbReference type="UniPathway" id="UPA00148"/>
<evidence type="ECO:0000256" key="5">
    <source>
        <dbReference type="ARBA" id="ARBA00022573"/>
    </source>
</evidence>
<feature type="transmembrane region" description="Helical" evidence="9">
    <location>
        <begin position="60"/>
        <end position="80"/>
    </location>
</feature>
<dbReference type="HAMAP" id="MF_00024">
    <property type="entry name" value="CobD_CbiB"/>
    <property type="match status" value="1"/>
</dbReference>
<dbReference type="EMBL" id="FMXQ01000006">
    <property type="protein sequence ID" value="SDB42018.1"/>
    <property type="molecule type" value="Genomic_DNA"/>
</dbReference>
<proteinExistence type="inferred from homology"/>
<keyword evidence="7 9" id="KW-1133">Transmembrane helix</keyword>
<name>A0A1G6DA62_9HYPH</name>
<evidence type="ECO:0000256" key="4">
    <source>
        <dbReference type="ARBA" id="ARBA00022475"/>
    </source>
</evidence>
<comment type="pathway">
    <text evidence="2 9">Cofactor biosynthesis; adenosylcobalamin biosynthesis.</text>
</comment>
<evidence type="ECO:0000256" key="8">
    <source>
        <dbReference type="ARBA" id="ARBA00023136"/>
    </source>
</evidence>
<feature type="transmembrane region" description="Helical" evidence="9">
    <location>
        <begin position="303"/>
        <end position="325"/>
    </location>
</feature>